<gene>
    <name evidence="1" type="ORF">PACLA_8A023241</name>
</gene>
<dbReference type="OrthoDB" id="6628919at2759"/>
<dbReference type="Proteomes" id="UP001152795">
    <property type="component" value="Unassembled WGS sequence"/>
</dbReference>
<protein>
    <submittedName>
        <fullName evidence="1">Uncharacterized protein</fullName>
    </submittedName>
</protein>
<name>A0A6S7IWG4_PARCT</name>
<dbReference type="EMBL" id="CACRXK020005393">
    <property type="protein sequence ID" value="CAB4006038.1"/>
    <property type="molecule type" value="Genomic_DNA"/>
</dbReference>
<evidence type="ECO:0000313" key="1">
    <source>
        <dbReference type="EMBL" id="CAB4006038.1"/>
    </source>
</evidence>
<evidence type="ECO:0000313" key="2">
    <source>
        <dbReference type="Proteomes" id="UP001152795"/>
    </source>
</evidence>
<accession>A0A6S7IWG4</accession>
<organism evidence="1 2">
    <name type="scientific">Paramuricea clavata</name>
    <name type="common">Red gorgonian</name>
    <name type="synonym">Violescent sea-whip</name>
    <dbReference type="NCBI Taxonomy" id="317549"/>
    <lineage>
        <taxon>Eukaryota</taxon>
        <taxon>Metazoa</taxon>
        <taxon>Cnidaria</taxon>
        <taxon>Anthozoa</taxon>
        <taxon>Octocorallia</taxon>
        <taxon>Malacalcyonacea</taxon>
        <taxon>Plexauridae</taxon>
        <taxon>Paramuricea</taxon>
    </lineage>
</organism>
<reference evidence="1" key="1">
    <citation type="submission" date="2020-04" db="EMBL/GenBank/DDBJ databases">
        <authorList>
            <person name="Alioto T."/>
            <person name="Alioto T."/>
            <person name="Gomez Garrido J."/>
        </authorList>
    </citation>
    <scope>NUCLEOTIDE SEQUENCE</scope>
    <source>
        <strain evidence="1">A484AB</strain>
    </source>
</reference>
<sequence length="106" mass="12135">MEGFTLESLLLEVLDKLGPKQFSLPKKSTSQVLVYLMHQIHAGLYKGPCSARVFFTDFKKGFDLVDLMNQARCSFYTDFVNNNSSDQGKLFRAEKSCLFLKTKINR</sequence>
<comment type="caution">
    <text evidence="1">The sequence shown here is derived from an EMBL/GenBank/DDBJ whole genome shotgun (WGS) entry which is preliminary data.</text>
</comment>
<dbReference type="AlphaFoldDB" id="A0A6S7IWG4"/>
<proteinExistence type="predicted"/>
<keyword evidence="2" id="KW-1185">Reference proteome</keyword>
<feature type="non-terminal residue" evidence="1">
    <location>
        <position position="106"/>
    </location>
</feature>